<dbReference type="SUPFAM" id="SSF52172">
    <property type="entry name" value="CheY-like"/>
    <property type="match status" value="1"/>
</dbReference>
<evidence type="ECO:0000259" key="3">
    <source>
        <dbReference type="PROSITE" id="PS50930"/>
    </source>
</evidence>
<evidence type="ECO:0000313" key="4">
    <source>
        <dbReference type="EMBL" id="MBS0031425.1"/>
    </source>
</evidence>
<dbReference type="EMBL" id="JAGTXB010000022">
    <property type="protein sequence ID" value="MBS0031425.1"/>
    <property type="molecule type" value="Genomic_DNA"/>
</dbReference>
<keyword evidence="5" id="KW-1185">Reference proteome</keyword>
<organism evidence="4 5">
    <name type="scientific">Chitinophaga hostae</name>
    <dbReference type="NCBI Taxonomy" id="2831022"/>
    <lineage>
        <taxon>Bacteria</taxon>
        <taxon>Pseudomonadati</taxon>
        <taxon>Bacteroidota</taxon>
        <taxon>Chitinophagia</taxon>
        <taxon>Chitinophagales</taxon>
        <taxon>Chitinophagaceae</taxon>
        <taxon>Chitinophaga</taxon>
    </lineage>
</organism>
<gene>
    <name evidence="4" type="ORF">KE626_29110</name>
</gene>
<dbReference type="Gene3D" id="2.40.50.1020">
    <property type="entry name" value="LytTr DNA-binding domain"/>
    <property type="match status" value="1"/>
</dbReference>
<protein>
    <submittedName>
        <fullName evidence="4">Response regulator transcription factor</fullName>
    </submittedName>
</protein>
<feature type="domain" description="HTH LytTR-type" evidence="3">
    <location>
        <begin position="129"/>
        <end position="227"/>
    </location>
</feature>
<dbReference type="Pfam" id="PF00072">
    <property type="entry name" value="Response_reg"/>
    <property type="match status" value="1"/>
</dbReference>
<dbReference type="Proteomes" id="UP000676386">
    <property type="component" value="Unassembled WGS sequence"/>
</dbReference>
<sequence length="233" mass="26757">MTIQCVITDDEPLAGKGLKGYADKIGFLEVIAVCEDAIELNTILKQQPVDLLFLDIEMPYMTGIEFLKSYPNPPKVIFTTAYEQYAIQGFELDVLDYLVKPVSFERFLKAANKAYDYFSTRQPGEQPYIFIKTDSKLEKVLFNDILFAEAQGNYVTFYTADRKIMTHATLKSVQEKLPPRQFLQPHKSYLVNINQISAIEGNMLHVGKQDVPISKYQKEEVLERILNNKLLKK</sequence>
<dbReference type="InterPro" id="IPR011006">
    <property type="entry name" value="CheY-like_superfamily"/>
</dbReference>
<evidence type="ECO:0000313" key="5">
    <source>
        <dbReference type="Proteomes" id="UP000676386"/>
    </source>
</evidence>
<reference evidence="4 5" key="1">
    <citation type="submission" date="2021-04" db="EMBL/GenBank/DDBJ databases">
        <title>Chitinophaga sp. nov., isolated from the rhizosphere soil.</title>
        <authorList>
            <person name="He S."/>
        </authorList>
    </citation>
    <scope>NUCLEOTIDE SEQUENCE [LARGE SCALE GENOMIC DNA]</scope>
    <source>
        <strain evidence="4 5">2R12</strain>
    </source>
</reference>
<dbReference type="PANTHER" id="PTHR37299">
    <property type="entry name" value="TRANSCRIPTIONAL REGULATOR-RELATED"/>
    <property type="match status" value="1"/>
</dbReference>
<name>A0ABS5J8B2_9BACT</name>
<dbReference type="SMART" id="SM00448">
    <property type="entry name" value="REC"/>
    <property type="match status" value="1"/>
</dbReference>
<feature type="domain" description="Response regulatory" evidence="2">
    <location>
        <begin position="4"/>
        <end position="115"/>
    </location>
</feature>
<dbReference type="PROSITE" id="PS50110">
    <property type="entry name" value="RESPONSE_REGULATORY"/>
    <property type="match status" value="1"/>
</dbReference>
<evidence type="ECO:0000256" key="1">
    <source>
        <dbReference type="PROSITE-ProRule" id="PRU00169"/>
    </source>
</evidence>
<feature type="modified residue" description="4-aspartylphosphate" evidence="1">
    <location>
        <position position="55"/>
    </location>
</feature>
<accession>A0ABS5J8B2</accession>
<dbReference type="InterPro" id="IPR007492">
    <property type="entry name" value="LytTR_DNA-bd_dom"/>
</dbReference>
<proteinExistence type="predicted"/>
<dbReference type="InterPro" id="IPR046947">
    <property type="entry name" value="LytR-like"/>
</dbReference>
<dbReference type="PANTHER" id="PTHR37299:SF1">
    <property type="entry name" value="STAGE 0 SPORULATION PROTEIN A HOMOLOG"/>
    <property type="match status" value="1"/>
</dbReference>
<comment type="caution">
    <text evidence="4">The sequence shown here is derived from an EMBL/GenBank/DDBJ whole genome shotgun (WGS) entry which is preliminary data.</text>
</comment>
<dbReference type="PROSITE" id="PS50930">
    <property type="entry name" value="HTH_LYTTR"/>
    <property type="match status" value="1"/>
</dbReference>
<dbReference type="Pfam" id="PF04397">
    <property type="entry name" value="LytTR"/>
    <property type="match status" value="1"/>
</dbReference>
<dbReference type="SMART" id="SM00850">
    <property type="entry name" value="LytTR"/>
    <property type="match status" value="1"/>
</dbReference>
<keyword evidence="1" id="KW-0597">Phosphoprotein</keyword>
<dbReference type="Gene3D" id="3.40.50.2300">
    <property type="match status" value="1"/>
</dbReference>
<evidence type="ECO:0000259" key="2">
    <source>
        <dbReference type="PROSITE" id="PS50110"/>
    </source>
</evidence>
<dbReference type="InterPro" id="IPR001789">
    <property type="entry name" value="Sig_transdc_resp-reg_receiver"/>
</dbReference>